<feature type="compositionally biased region" description="Polar residues" evidence="1">
    <location>
        <begin position="76"/>
        <end position="85"/>
    </location>
</feature>
<feature type="region of interest" description="Disordered" evidence="1">
    <location>
        <begin position="53"/>
        <end position="157"/>
    </location>
</feature>
<evidence type="ECO:0000313" key="3">
    <source>
        <dbReference type="Proteomes" id="UP000433876"/>
    </source>
</evidence>
<comment type="caution">
    <text evidence="2">The sequence shown here is derived from an EMBL/GenBank/DDBJ whole genome shotgun (WGS) entry which is preliminary data.</text>
</comment>
<dbReference type="Proteomes" id="UP000433876">
    <property type="component" value="Unassembled WGS sequence"/>
</dbReference>
<reference evidence="2 3" key="1">
    <citation type="submission" date="2017-07" db="EMBL/GenBank/DDBJ databases">
        <title>Genome sequence of the Sordaria macrospora wild type strain R19027.</title>
        <authorList>
            <person name="Nowrousian M."/>
            <person name="Teichert I."/>
            <person name="Kueck U."/>
        </authorList>
    </citation>
    <scope>NUCLEOTIDE SEQUENCE [LARGE SCALE GENOMIC DNA]</scope>
    <source>
        <strain evidence="2 3">R19027</strain>
        <tissue evidence="2">Mycelium</tissue>
    </source>
</reference>
<sequence>MPRVPTIRQVIPDAGVNIVLKADQPTGRTVSGYIQDVLTKGNHPRGIKVRLTDGRVGRVQSMNSNPDSGSADMESFNATFDSPTRQPHHRGGSRPDRYGAGHPQPPPTQQFGLDAYIKPAKTKRGGGHGGGFGHGQGHRQGGSTTLSDPLPSTVDAEPEEESVCPVCADFRGDAPAVAHHVAAHFGE</sequence>
<feature type="compositionally biased region" description="Gly residues" evidence="1">
    <location>
        <begin position="127"/>
        <end position="140"/>
    </location>
</feature>
<protein>
    <submittedName>
        <fullName evidence="2">Uncharacterized protein</fullName>
    </submittedName>
</protein>
<gene>
    <name evidence="2" type="ORF">SMACR_07674</name>
</gene>
<dbReference type="NCBIfam" id="TIGR03833">
    <property type="entry name" value="YwbE family protein"/>
    <property type="match status" value="1"/>
</dbReference>
<dbReference type="InterPro" id="IPR019240">
    <property type="entry name" value="DUF2196"/>
</dbReference>
<evidence type="ECO:0000313" key="2">
    <source>
        <dbReference type="EMBL" id="KAA8634863.1"/>
    </source>
</evidence>
<dbReference type="OMA" id="CPVCADF"/>
<dbReference type="PANTHER" id="PTHR40069">
    <property type="entry name" value="YWBE PROTEIN"/>
    <property type="match status" value="1"/>
</dbReference>
<dbReference type="EMBL" id="NMPR01000017">
    <property type="protein sequence ID" value="KAA8634863.1"/>
    <property type="molecule type" value="Genomic_DNA"/>
</dbReference>
<proteinExistence type="predicted"/>
<name>A0A8S8ZXZ7_SORMA</name>
<dbReference type="PANTHER" id="PTHR40069:SF1">
    <property type="entry name" value="YWBE PROTEIN"/>
    <property type="match status" value="1"/>
</dbReference>
<organism evidence="2 3">
    <name type="scientific">Sordaria macrospora</name>
    <dbReference type="NCBI Taxonomy" id="5147"/>
    <lineage>
        <taxon>Eukaryota</taxon>
        <taxon>Fungi</taxon>
        <taxon>Dikarya</taxon>
        <taxon>Ascomycota</taxon>
        <taxon>Pezizomycotina</taxon>
        <taxon>Sordariomycetes</taxon>
        <taxon>Sordariomycetidae</taxon>
        <taxon>Sordariales</taxon>
        <taxon>Sordariaceae</taxon>
        <taxon>Sordaria</taxon>
    </lineage>
</organism>
<dbReference type="Pfam" id="PF09962">
    <property type="entry name" value="DUF2196"/>
    <property type="match status" value="1"/>
</dbReference>
<dbReference type="AlphaFoldDB" id="A0A8S8ZXZ7"/>
<evidence type="ECO:0000256" key="1">
    <source>
        <dbReference type="SAM" id="MobiDB-lite"/>
    </source>
</evidence>
<dbReference type="VEuPathDB" id="FungiDB:SMAC_07674"/>
<accession>A0A8S8ZXZ7</accession>